<dbReference type="Gene3D" id="3.30.2020.10">
    <property type="entry name" value="NE0471-like N-terminal domain"/>
    <property type="match status" value="1"/>
</dbReference>
<dbReference type="InterPro" id="IPR036782">
    <property type="entry name" value="NE0471-like_N"/>
</dbReference>
<organism evidence="1 2">
    <name type="scientific">Chlorobaculum thiosulfatiphilum</name>
    <name type="common">Chlorobium limicola f.sp. thiosulfatophilum</name>
    <dbReference type="NCBI Taxonomy" id="115852"/>
    <lineage>
        <taxon>Bacteria</taxon>
        <taxon>Pseudomonadati</taxon>
        <taxon>Chlorobiota</taxon>
        <taxon>Chlorobiia</taxon>
        <taxon>Chlorobiales</taxon>
        <taxon>Chlorobiaceae</taxon>
        <taxon>Chlorobaculum</taxon>
    </lineage>
</organism>
<dbReference type="OrthoDB" id="9803723at2"/>
<dbReference type="Pfam" id="PF10387">
    <property type="entry name" value="DUF2442"/>
    <property type="match status" value="1"/>
</dbReference>
<keyword evidence="2" id="KW-1185">Reference proteome</keyword>
<dbReference type="InterPro" id="IPR018841">
    <property type="entry name" value="DUF2442"/>
</dbReference>
<proteinExistence type="predicted"/>
<name>A0A5C4S735_CHLTI</name>
<protein>
    <submittedName>
        <fullName evidence="1">DUF2442 domain-containing protein</fullName>
    </submittedName>
</protein>
<evidence type="ECO:0000313" key="2">
    <source>
        <dbReference type="Proteomes" id="UP000308271"/>
    </source>
</evidence>
<comment type="caution">
    <text evidence="1">The sequence shown here is derived from an EMBL/GenBank/DDBJ whole genome shotgun (WGS) entry which is preliminary data.</text>
</comment>
<sequence>MTFNDGLRGEIDCSEYPEKGPVFAPLKEPGFFRKAFIEGGTIAWPNGADIAPESLYEKLLQKEQNREGVVHQ</sequence>
<dbReference type="SUPFAM" id="SSF143880">
    <property type="entry name" value="NE0471 N-terminal domain-like"/>
    <property type="match status" value="1"/>
</dbReference>
<evidence type="ECO:0000313" key="1">
    <source>
        <dbReference type="EMBL" id="TNJ38967.1"/>
    </source>
</evidence>
<gene>
    <name evidence="1" type="ORF">FGF66_06735</name>
</gene>
<reference evidence="1 2" key="1">
    <citation type="submission" date="2019-05" db="EMBL/GenBank/DDBJ databases">
        <title>Draft Whole-Genome sequence of the green sulfur bacterium Chlorobaculum thiosulfatiphilum DSM 249.</title>
        <authorList>
            <person name="Meyer T.E."/>
            <person name="Kyndt J.A."/>
        </authorList>
    </citation>
    <scope>NUCLEOTIDE SEQUENCE [LARGE SCALE GENOMIC DNA]</scope>
    <source>
        <strain evidence="1 2">DSM 249</strain>
    </source>
</reference>
<dbReference type="EMBL" id="VDCH01000011">
    <property type="protein sequence ID" value="TNJ38967.1"/>
    <property type="molecule type" value="Genomic_DNA"/>
</dbReference>
<dbReference type="AlphaFoldDB" id="A0A5C4S735"/>
<dbReference type="Proteomes" id="UP000308271">
    <property type="component" value="Unassembled WGS sequence"/>
</dbReference>
<accession>A0A5C4S735</accession>